<evidence type="ECO:0000256" key="2">
    <source>
        <dbReference type="ARBA" id="ARBA00010876"/>
    </source>
</evidence>
<evidence type="ECO:0000259" key="7">
    <source>
        <dbReference type="SMART" id="SM00363"/>
    </source>
</evidence>
<dbReference type="OrthoDB" id="9807829at2"/>
<sequence>MLKIEVTYKERIDKYISNNSEISRNDIKALIEQKAVFVNDVVVNQPKFIVREGQVISVTKLIDKEIHIEAQDIDLDIAYEDEHLLVIKKPSGMVVHPAPGHHENTLVNALLFHFKNNLSNENGLLRPGIVHRIDKDTSGLLIVAKTNEVHQLLSEGFSNKSINRKYFAICDGVLKSKKMKLDLPIGRDVKNRQQMSVTNSNSKHAITNLEMLKSFYFDNQPKCLVKATLETGRTHQIRVHCAYINNPIFGDSTYGKKVDDFNQRLHAYRLEFVHPITNKKIIIYSNPPKEFGICDFDFETFIKNEKDNDINL</sequence>
<reference key="2">
    <citation type="submission" date="2010-03" db="EMBL/GenBank/DDBJ databases">
        <authorList>
            <person name="Ma Z."/>
            <person name="Wang X."/>
            <person name="Liu H."/>
        </authorList>
    </citation>
    <scope>NUCLEOTIDE SEQUENCE</scope>
    <source>
        <strain>MP145</strain>
    </source>
</reference>
<dbReference type="Pfam" id="PF01479">
    <property type="entry name" value="S4"/>
    <property type="match status" value="1"/>
</dbReference>
<feature type="domain" description="RNA-binding S4" evidence="7">
    <location>
        <begin position="10"/>
        <end position="67"/>
    </location>
</feature>
<dbReference type="Proteomes" id="UP000001845">
    <property type="component" value="Chromosome"/>
</dbReference>
<feature type="active site" evidence="4">
    <location>
        <position position="134"/>
    </location>
</feature>
<comment type="function">
    <text evidence="6">Responsible for synthesis of pseudouridine from uracil.</text>
</comment>
<evidence type="ECO:0000256" key="6">
    <source>
        <dbReference type="RuleBase" id="RU362028"/>
    </source>
</evidence>
<dbReference type="NCBIfam" id="TIGR00005">
    <property type="entry name" value="rluA_subfam"/>
    <property type="match status" value="1"/>
</dbReference>
<dbReference type="Gene3D" id="3.10.290.10">
    <property type="entry name" value="RNA-binding S4 domain"/>
    <property type="match status" value="1"/>
</dbReference>
<dbReference type="InterPro" id="IPR006225">
    <property type="entry name" value="PsdUridine_synth_RluC/D"/>
</dbReference>
<dbReference type="GO" id="GO:0003723">
    <property type="term" value="F:RNA binding"/>
    <property type="evidence" value="ECO:0007669"/>
    <property type="project" value="UniProtKB-KW"/>
</dbReference>
<dbReference type="eggNOG" id="COG0564">
    <property type="taxonomic scope" value="Bacteria"/>
</dbReference>
<reference evidence="8 9" key="3">
    <citation type="journal article" date="2011" name="J. Bacteriol.">
        <title>Genome sequences of Mycoplasma alligatoris A21JP2T and Mycoplasma crocodyli MP145T.</title>
        <authorList>
            <person name="Brown D.R."/>
            <person name="Farmerie W.G."/>
            <person name="May M."/>
            <person name="Benders G.A."/>
            <person name="Durkin A.S."/>
            <person name="Hlavinka K."/>
            <person name="Hostetler J."/>
            <person name="Jackson J."/>
            <person name="Johnson J."/>
            <person name="Miller R.H."/>
            <person name="Paralanov V."/>
            <person name="Radune D."/>
            <person name="Szczypinski B."/>
            <person name="Glass J.I."/>
        </authorList>
    </citation>
    <scope>NUCLEOTIDE SEQUENCE [LARGE SCALE GENOMIC DNA]</scope>
    <source>
        <strain evidence="9">ATCC 51981 / MP145</strain>
    </source>
</reference>
<accession>D5E6A5</accession>
<dbReference type="SMART" id="SM00363">
    <property type="entry name" value="S4"/>
    <property type="match status" value="1"/>
</dbReference>
<dbReference type="InterPro" id="IPR002942">
    <property type="entry name" value="S4_RNA-bd"/>
</dbReference>
<protein>
    <recommendedName>
        <fullName evidence="6">Pseudouridine synthase</fullName>
        <ecNumber evidence="6">5.4.99.-</ecNumber>
    </recommendedName>
</protein>
<dbReference type="CDD" id="cd02869">
    <property type="entry name" value="PseudoU_synth_RluA_like"/>
    <property type="match status" value="1"/>
</dbReference>
<evidence type="ECO:0000256" key="4">
    <source>
        <dbReference type="PIRSR" id="PIRSR606225-1"/>
    </source>
</evidence>
<keyword evidence="3 6" id="KW-0413">Isomerase</keyword>
<evidence type="ECO:0000256" key="5">
    <source>
        <dbReference type="PROSITE-ProRule" id="PRU00182"/>
    </source>
</evidence>
<comment type="similarity">
    <text evidence="2 6">Belongs to the pseudouridine synthase RluA family.</text>
</comment>
<keyword evidence="5" id="KW-0694">RNA-binding</keyword>
<dbReference type="InterPro" id="IPR020103">
    <property type="entry name" value="PsdUridine_synth_cat_dom_sf"/>
</dbReference>
<dbReference type="STRING" id="512564.MCRO_0697"/>
<dbReference type="SUPFAM" id="SSF55174">
    <property type="entry name" value="Alpha-L RNA-binding motif"/>
    <property type="match status" value="1"/>
</dbReference>
<dbReference type="GO" id="GO:0120159">
    <property type="term" value="F:rRNA pseudouridine synthase activity"/>
    <property type="evidence" value="ECO:0007669"/>
    <property type="project" value="UniProtKB-ARBA"/>
</dbReference>
<dbReference type="PANTHER" id="PTHR21600:SF44">
    <property type="entry name" value="RIBOSOMAL LARGE SUBUNIT PSEUDOURIDINE SYNTHASE D"/>
    <property type="match status" value="1"/>
</dbReference>
<dbReference type="InterPro" id="IPR050188">
    <property type="entry name" value="RluA_PseudoU_synthase"/>
</dbReference>
<dbReference type="PANTHER" id="PTHR21600">
    <property type="entry name" value="MITOCHONDRIAL RNA PSEUDOURIDINE SYNTHASE"/>
    <property type="match status" value="1"/>
</dbReference>
<dbReference type="InterPro" id="IPR036986">
    <property type="entry name" value="S4_RNA-bd_sf"/>
</dbReference>
<dbReference type="KEGG" id="mcd:MCRO_0697"/>
<comment type="catalytic activity">
    <reaction evidence="1 6">
        <text>a uridine in RNA = a pseudouridine in RNA</text>
        <dbReference type="Rhea" id="RHEA:48348"/>
        <dbReference type="Rhea" id="RHEA-COMP:12068"/>
        <dbReference type="Rhea" id="RHEA-COMP:12069"/>
        <dbReference type="ChEBI" id="CHEBI:65314"/>
        <dbReference type="ChEBI" id="CHEBI:65315"/>
    </reaction>
</comment>
<dbReference type="Pfam" id="PF00849">
    <property type="entry name" value="PseudoU_synth_2"/>
    <property type="match status" value="1"/>
</dbReference>
<dbReference type="PROSITE" id="PS50889">
    <property type="entry name" value="S4"/>
    <property type="match status" value="1"/>
</dbReference>
<evidence type="ECO:0000313" key="9">
    <source>
        <dbReference type="Proteomes" id="UP000001845"/>
    </source>
</evidence>
<organism evidence="8 9">
    <name type="scientific">Mycoplasma crocodyli (strain ATCC 51981 / MP145)</name>
    <dbReference type="NCBI Taxonomy" id="512564"/>
    <lineage>
        <taxon>Bacteria</taxon>
        <taxon>Bacillati</taxon>
        <taxon>Mycoplasmatota</taxon>
        <taxon>Mollicutes</taxon>
        <taxon>Mycoplasmataceae</taxon>
        <taxon>Mycoplasma</taxon>
    </lineage>
</organism>
<evidence type="ECO:0000256" key="1">
    <source>
        <dbReference type="ARBA" id="ARBA00000073"/>
    </source>
</evidence>
<name>D5E6A5_MYCCM</name>
<dbReference type="GO" id="GO:0000455">
    <property type="term" value="P:enzyme-directed rRNA pseudouridine synthesis"/>
    <property type="evidence" value="ECO:0007669"/>
    <property type="project" value="TreeGrafter"/>
</dbReference>
<dbReference type="InterPro" id="IPR006224">
    <property type="entry name" value="PsdUridine_synth_RluA-like_CS"/>
</dbReference>
<evidence type="ECO:0000313" key="8">
    <source>
        <dbReference type="EMBL" id="ADE20008.1"/>
    </source>
</evidence>
<dbReference type="InterPro" id="IPR006145">
    <property type="entry name" value="PsdUridine_synth_RsuA/RluA"/>
</dbReference>
<evidence type="ECO:0000256" key="3">
    <source>
        <dbReference type="ARBA" id="ARBA00023235"/>
    </source>
</evidence>
<dbReference type="Gene3D" id="3.30.2350.10">
    <property type="entry name" value="Pseudouridine synthase"/>
    <property type="match status" value="1"/>
</dbReference>
<dbReference type="AlphaFoldDB" id="D5E6A5"/>
<dbReference type="SUPFAM" id="SSF55120">
    <property type="entry name" value="Pseudouridine synthase"/>
    <property type="match status" value="1"/>
</dbReference>
<keyword evidence="9" id="KW-1185">Reference proteome</keyword>
<dbReference type="PROSITE" id="PS01129">
    <property type="entry name" value="PSI_RLU"/>
    <property type="match status" value="1"/>
</dbReference>
<reference evidence="9" key="1">
    <citation type="submission" date="2010-03" db="EMBL/GenBank/DDBJ databases">
        <title>The complete genome of Mycoplasma crocodyli MP145.</title>
        <authorList>
            <person name="Glass J.I."/>
            <person name="Durkin A.S."/>
            <person name="Hostetler J."/>
            <person name="Jackson J."/>
            <person name="Johnson J."/>
            <person name="May M.A."/>
            <person name="Paralanov V."/>
            <person name="Radune D."/>
            <person name="Szczypinski B."/>
            <person name="Brown D.R."/>
        </authorList>
    </citation>
    <scope>NUCLEOTIDE SEQUENCE [LARGE SCALE GENOMIC DNA]</scope>
    <source>
        <strain evidence="9">ATCC 51981 / MP145</strain>
    </source>
</reference>
<dbReference type="HOGENOM" id="CLU_016902_4_1_14"/>
<dbReference type="RefSeq" id="WP_013054784.1">
    <property type="nucleotide sequence ID" value="NC_014014.1"/>
</dbReference>
<dbReference type="EC" id="5.4.99.-" evidence="6"/>
<proteinExistence type="inferred from homology"/>
<dbReference type="CDD" id="cd00165">
    <property type="entry name" value="S4"/>
    <property type="match status" value="1"/>
</dbReference>
<gene>
    <name evidence="8" type="primary">rluD</name>
    <name evidence="8" type="ordered locus">MCRO_0697</name>
</gene>
<dbReference type="EMBL" id="CP001991">
    <property type="protein sequence ID" value="ADE20008.1"/>
    <property type="molecule type" value="Genomic_DNA"/>
</dbReference>